<dbReference type="AlphaFoldDB" id="A0A6G1ZAV1"/>
<dbReference type="FunFam" id="3.40.50.2030:FF:000001">
    <property type="entry name" value="Hydroxylamine reductase"/>
    <property type="match status" value="1"/>
</dbReference>
<evidence type="ECO:0000256" key="2">
    <source>
        <dbReference type="ARBA" id="ARBA00022490"/>
    </source>
</evidence>
<comment type="subcellular location">
    <subcellularLocation>
        <location evidence="1 8">Cytoplasm</location>
    </subcellularLocation>
</comment>
<comment type="catalytic activity">
    <reaction evidence="7 8">
        <text>A + NH4(+) + H2O = hydroxylamine + AH2 + H(+)</text>
        <dbReference type="Rhea" id="RHEA:22052"/>
        <dbReference type="ChEBI" id="CHEBI:13193"/>
        <dbReference type="ChEBI" id="CHEBI:15377"/>
        <dbReference type="ChEBI" id="CHEBI:15378"/>
        <dbReference type="ChEBI" id="CHEBI:15429"/>
        <dbReference type="ChEBI" id="CHEBI:17499"/>
        <dbReference type="ChEBI" id="CHEBI:28938"/>
        <dbReference type="EC" id="1.7.99.1"/>
    </reaction>
</comment>
<feature type="binding site" evidence="8">
    <location>
        <position position="10"/>
    </location>
    <ligand>
        <name>[4Fe-4S] cluster</name>
        <dbReference type="ChEBI" id="CHEBI:49883"/>
    </ligand>
</feature>
<dbReference type="EMBL" id="WKLP01000006">
    <property type="protein sequence ID" value="MRY10962.1"/>
    <property type="molecule type" value="Genomic_DNA"/>
</dbReference>
<evidence type="ECO:0000256" key="6">
    <source>
        <dbReference type="ARBA" id="ARBA00023014"/>
    </source>
</evidence>
<feature type="binding site" evidence="8">
    <location>
        <position position="311"/>
    </location>
    <ligand>
        <name>hybrid [4Fe-2O-2S] cluster</name>
        <dbReference type="ChEBI" id="CHEBI:60519"/>
    </ligand>
</feature>
<dbReference type="NCBIfam" id="NF003658">
    <property type="entry name" value="PRK05290.1"/>
    <property type="match status" value="1"/>
</dbReference>
<keyword evidence="4 8" id="KW-0560">Oxidoreductase</keyword>
<feature type="binding site" evidence="8">
    <location>
        <position position="495"/>
    </location>
    <ligand>
        <name>hybrid [4Fe-2O-2S] cluster</name>
        <dbReference type="ChEBI" id="CHEBI:60519"/>
    </ligand>
</feature>
<dbReference type="GO" id="GO:0050418">
    <property type="term" value="F:hydroxylamine reductase activity"/>
    <property type="evidence" value="ECO:0007669"/>
    <property type="project" value="UniProtKB-UniRule"/>
</dbReference>
<dbReference type="GO" id="GO:0042542">
    <property type="term" value="P:response to hydrogen peroxide"/>
    <property type="evidence" value="ECO:0007669"/>
    <property type="project" value="TreeGrafter"/>
</dbReference>
<comment type="caution">
    <text evidence="9">The sequence shown here is derived from an EMBL/GenBank/DDBJ whole genome shotgun (WGS) entry which is preliminary data.</text>
</comment>
<evidence type="ECO:0000313" key="9">
    <source>
        <dbReference type="EMBL" id="MRY10962.1"/>
    </source>
</evidence>
<reference evidence="9" key="1">
    <citation type="journal article" date="2019" name="Nat. Med.">
        <title>A library of human gut bacterial isolates paired with longitudinal multiomics data enables mechanistic microbiome research.</title>
        <authorList>
            <person name="Poyet M."/>
            <person name="Groussin M."/>
            <person name="Gibbons S.M."/>
            <person name="Avila-Pacheco J."/>
            <person name="Jiang X."/>
            <person name="Kearney S.M."/>
            <person name="Perrotta A.R."/>
            <person name="Berdy B."/>
            <person name="Zhao S."/>
            <person name="Lieberman T.D."/>
            <person name="Swanson P.K."/>
            <person name="Smith M."/>
            <person name="Roesemann S."/>
            <person name="Alexander J.E."/>
            <person name="Rich S.A."/>
            <person name="Livny J."/>
            <person name="Vlamakis H."/>
            <person name="Clish C."/>
            <person name="Bullock K."/>
            <person name="Deik A."/>
            <person name="Scott J."/>
            <person name="Pierce K.A."/>
            <person name="Xavier R.J."/>
            <person name="Alm E.J."/>
        </authorList>
    </citation>
    <scope>NUCLEOTIDE SEQUENCE</scope>
    <source>
        <strain evidence="9">BIOML-A4</strain>
    </source>
</reference>
<dbReference type="GO" id="GO:0005737">
    <property type="term" value="C:cytoplasm"/>
    <property type="evidence" value="ECO:0007669"/>
    <property type="project" value="UniProtKB-SubCell"/>
</dbReference>
<evidence type="ECO:0000256" key="5">
    <source>
        <dbReference type="ARBA" id="ARBA00023004"/>
    </source>
</evidence>
<name>A0A6G1ZAV1_9BACT</name>
<dbReference type="GO" id="GO:0046872">
    <property type="term" value="F:metal ion binding"/>
    <property type="evidence" value="ECO:0007669"/>
    <property type="project" value="UniProtKB-KW"/>
</dbReference>
<dbReference type="RefSeq" id="WP_010800201.1">
    <property type="nucleotide sequence ID" value="NZ_CAJSYT010000012.1"/>
</dbReference>
<comment type="cofactor">
    <cofactor evidence="8">
        <name>hybrid [4Fe-2O-2S] cluster</name>
        <dbReference type="ChEBI" id="CHEBI:60519"/>
    </cofactor>
    <text evidence="8">Binds 1 hybrid [4Fe-2O-2S] cluster.</text>
</comment>
<dbReference type="PANTHER" id="PTHR30109:SF0">
    <property type="entry name" value="HYDROXYLAMINE REDUCTASE"/>
    <property type="match status" value="1"/>
</dbReference>
<feature type="binding site" evidence="8">
    <location>
        <position position="7"/>
    </location>
    <ligand>
        <name>[4Fe-4S] cluster</name>
        <dbReference type="ChEBI" id="CHEBI:49883"/>
    </ligand>
</feature>
<dbReference type="CDD" id="cd01914">
    <property type="entry name" value="HCP"/>
    <property type="match status" value="1"/>
</dbReference>
<dbReference type="InterPro" id="IPR010048">
    <property type="entry name" value="Hydroxylam_reduct"/>
</dbReference>
<feature type="binding site" evidence="8">
    <location>
        <position position="433"/>
    </location>
    <ligand>
        <name>hybrid [4Fe-2O-2S] cluster</name>
        <dbReference type="ChEBI" id="CHEBI:60519"/>
    </ligand>
</feature>
<dbReference type="EC" id="1.7.99.1" evidence="8"/>
<gene>
    <name evidence="8 9" type="primary">hcp</name>
    <name evidence="9" type="synonym">priS</name>
    <name evidence="9" type="ORF">GKE01_05680</name>
</gene>
<accession>A0A6G1ZAV1</accession>
<comment type="cofactor">
    <cofactor evidence="8">
        <name>[4Fe-4S] cluster</name>
        <dbReference type="ChEBI" id="CHEBI:49883"/>
    </cofactor>
    <text evidence="8">Binds 1 [4Fe-4S] cluster.</text>
</comment>
<dbReference type="InterPro" id="IPR016099">
    <property type="entry name" value="Prismane-like_a/b-sand"/>
</dbReference>
<dbReference type="InterPro" id="IPR004137">
    <property type="entry name" value="HCP/CODH"/>
</dbReference>
<dbReference type="FunFam" id="1.20.1270.20:FF:000001">
    <property type="entry name" value="Hydroxylamine reductase"/>
    <property type="match status" value="1"/>
</dbReference>
<feature type="binding site" evidence="8">
    <location>
        <position position="267"/>
    </location>
    <ligand>
        <name>hybrid [4Fe-2O-2S] cluster</name>
        <dbReference type="ChEBI" id="CHEBI:60519"/>
    </ligand>
</feature>
<dbReference type="PIRSF" id="PIRSF000076">
    <property type="entry name" value="HCP"/>
    <property type="match status" value="1"/>
</dbReference>
<dbReference type="GO" id="GO:0051539">
    <property type="term" value="F:4 iron, 4 sulfur cluster binding"/>
    <property type="evidence" value="ECO:0007669"/>
    <property type="project" value="UniProtKB-KW"/>
</dbReference>
<feature type="binding site" description="via persulfide group" evidence="8">
    <location>
        <position position="405"/>
    </location>
    <ligand>
        <name>hybrid [4Fe-2O-2S] cluster</name>
        <dbReference type="ChEBI" id="CHEBI:60519"/>
    </ligand>
</feature>
<keyword evidence="6 8" id="KW-0411">Iron-sulfur</keyword>
<keyword evidence="2 8" id="KW-0963">Cytoplasm</keyword>
<evidence type="ECO:0000256" key="1">
    <source>
        <dbReference type="ARBA" id="ARBA00004496"/>
    </source>
</evidence>
<dbReference type="FunFam" id="3.40.50.2030:FF:000002">
    <property type="entry name" value="Hydroxylamine reductase"/>
    <property type="match status" value="1"/>
</dbReference>
<feature type="binding site" evidence="8">
    <location>
        <position position="19"/>
    </location>
    <ligand>
        <name>[4Fe-4S] cluster</name>
        <dbReference type="ChEBI" id="CHEBI:49883"/>
    </ligand>
</feature>
<dbReference type="Gene3D" id="3.40.50.2030">
    <property type="match status" value="2"/>
</dbReference>
<dbReference type="NCBIfam" id="TIGR01703">
    <property type="entry name" value="hybrid_clust"/>
    <property type="match status" value="1"/>
</dbReference>
<feature type="binding site" evidence="8">
    <location>
        <position position="458"/>
    </location>
    <ligand>
        <name>hybrid [4Fe-2O-2S] cluster</name>
        <dbReference type="ChEBI" id="CHEBI:60519"/>
    </ligand>
</feature>
<evidence type="ECO:0000256" key="3">
    <source>
        <dbReference type="ARBA" id="ARBA00022723"/>
    </source>
</evidence>
<dbReference type="GO" id="GO:0004601">
    <property type="term" value="F:peroxidase activity"/>
    <property type="evidence" value="ECO:0007669"/>
    <property type="project" value="TreeGrafter"/>
</dbReference>
<keyword evidence="8" id="KW-0004">4Fe-4S</keyword>
<sequence>MDAKMFCFQCQEAAKGTGCTIKGVCGKDDETANRMDLLLFVTKGVSVVATLLRNAGVEVPAHINRFVVDALFSTITNANFDIESITGRIVYGLKVREQLKEMAAGHGIELPVIDELVWKGNESTFEGKALTVGVLREANPDIRSLKELIIYGLKGMAAYVEHAGNLGFEEKDLHAFIQHALAETLRKDLSAEQLTALVLETGSYGVKAMALLDKANTSSYGNPEITQVNIGVRNNPAILISGHDLKDMEELLAQTEGTGVDVYTHSEMLPANYYPAFKKYKHFVGNYGNAWWKQREEFESFNGPILFTTNCIVPPLEGASYKDRVYTTNSTGFPGWKHIPSREDGRTKDFSEIIAHAKRCDTPKEIEHGQITGGFAHNQVMALADKVIDAVKSGAIRKFVVMAGCDGRMKSRNYYTEFASELPSDCVILTAGCAKYRYNKLPLGDIGGIPRVLDAGQCNDSYSLAVIAMKLQEAFGLEDINELPIVYNIAWYEQKAVIVLLALLSLGVKNIHLGPTLPAFLSPNVAKVLVENFGIGTISTVDEDIEKLILA</sequence>
<comment type="similarity">
    <text evidence="8">Belongs to the HCP family.</text>
</comment>
<dbReference type="PANTHER" id="PTHR30109">
    <property type="entry name" value="HYDROXYLAMINE REDUCTASE"/>
    <property type="match status" value="1"/>
</dbReference>
<comment type="function">
    <text evidence="8">Catalyzes the reduction of hydroxylamine to form NH(3) and H(2)O.</text>
</comment>
<dbReference type="SUPFAM" id="SSF56821">
    <property type="entry name" value="Prismane protein-like"/>
    <property type="match status" value="1"/>
</dbReference>
<dbReference type="InterPro" id="IPR016100">
    <property type="entry name" value="Prismane_a-bundle"/>
</dbReference>
<organism evidence="9">
    <name type="scientific">Parabacteroides goldsteinii</name>
    <dbReference type="NCBI Taxonomy" id="328812"/>
    <lineage>
        <taxon>Bacteria</taxon>
        <taxon>Pseudomonadati</taxon>
        <taxon>Bacteroidota</taxon>
        <taxon>Bacteroidia</taxon>
        <taxon>Bacteroidales</taxon>
        <taxon>Tannerellaceae</taxon>
        <taxon>Parabacteroides</taxon>
    </lineage>
</organism>
<keyword evidence="3 8" id="KW-0479">Metal-binding</keyword>
<dbReference type="Pfam" id="PF03063">
    <property type="entry name" value="Prismane"/>
    <property type="match status" value="1"/>
</dbReference>
<feature type="binding site" evidence="8">
    <location>
        <position position="493"/>
    </location>
    <ligand>
        <name>hybrid [4Fe-2O-2S] cluster</name>
        <dbReference type="ChEBI" id="CHEBI:60519"/>
    </ligand>
</feature>
<dbReference type="InterPro" id="IPR011254">
    <property type="entry name" value="Prismane-like_sf"/>
</dbReference>
<proteinExistence type="inferred from homology"/>
<dbReference type="HAMAP" id="MF_00069">
    <property type="entry name" value="Hydroxylam_reduct"/>
    <property type="match status" value="1"/>
</dbReference>
<keyword evidence="5 8" id="KW-0408">Iron</keyword>
<evidence type="ECO:0000256" key="8">
    <source>
        <dbReference type="HAMAP-Rule" id="MF_00069"/>
    </source>
</evidence>
<dbReference type="Gene3D" id="1.20.1270.20">
    <property type="match status" value="2"/>
</dbReference>
<protein>
    <recommendedName>
        <fullName evidence="8">Hydroxylamine reductase</fullName>
        <ecNumber evidence="8">1.7.99.1</ecNumber>
    </recommendedName>
    <alternativeName>
        <fullName evidence="8">Hybrid-cluster protein</fullName>
        <shortName evidence="8">HCP</shortName>
    </alternativeName>
    <alternativeName>
        <fullName evidence="8">Prismane protein</fullName>
    </alternativeName>
</protein>
<evidence type="ECO:0000256" key="4">
    <source>
        <dbReference type="ARBA" id="ARBA00023002"/>
    </source>
</evidence>
<feature type="modified residue" description="Cysteine persulfide" evidence="8">
    <location>
        <position position="405"/>
    </location>
</feature>
<evidence type="ECO:0000256" key="7">
    <source>
        <dbReference type="ARBA" id="ARBA00051350"/>
    </source>
</evidence>
<feature type="binding site" evidence="8">
    <location>
        <position position="25"/>
    </location>
    <ligand>
        <name>[4Fe-4S] cluster</name>
        <dbReference type="ChEBI" id="CHEBI:49883"/>
    </ligand>
</feature>
<feature type="binding site" evidence="8">
    <location>
        <position position="243"/>
    </location>
    <ligand>
        <name>hybrid [4Fe-2O-2S] cluster</name>
        <dbReference type="ChEBI" id="CHEBI:60519"/>
    </ligand>
</feature>